<dbReference type="EMBL" id="MRCA01000031">
    <property type="protein sequence ID" value="OKH10793.1"/>
    <property type="molecule type" value="Genomic_DNA"/>
</dbReference>
<sequence length="171" mass="19206">MQSLNGTILDATALIDFRWLNEWGWLQQHYSPLYIAQELLDSDQLEPPTRQAANQYLTPLALSTQEMFASFIEFSVRAPLLSIADRSTIAIARHQLLICASDDGLVVETCKAYGVTYTRTLRLLTEMVETGHKTVIEVTAMADSLINERGKHISPKVLTDWTTSLQKYGTS</sequence>
<dbReference type="Proteomes" id="UP000186391">
    <property type="component" value="Unassembled WGS sequence"/>
</dbReference>
<dbReference type="InterPro" id="IPR021799">
    <property type="entry name" value="PIN-like_prokaryotic"/>
</dbReference>
<dbReference type="OrthoDB" id="510580at2"/>
<keyword evidence="2" id="KW-1185">Reference proteome</keyword>
<protein>
    <submittedName>
        <fullName evidence="1">Uncharacterized protein</fullName>
    </submittedName>
</protein>
<dbReference type="RefSeq" id="WP_073557131.1">
    <property type="nucleotide sequence ID" value="NZ_MRCA01000031.1"/>
</dbReference>
<accession>A0A1U7GSL2</accession>
<dbReference type="AlphaFoldDB" id="A0A1U7GSL2"/>
<comment type="caution">
    <text evidence="1">The sequence shown here is derived from an EMBL/GenBank/DDBJ whole genome shotgun (WGS) entry which is preliminary data.</text>
</comment>
<proteinExistence type="predicted"/>
<reference evidence="1 2" key="1">
    <citation type="submission" date="2016-11" db="EMBL/GenBank/DDBJ databases">
        <title>Draft Genome Sequences of Nine Cyanobacterial Strains from Diverse Habitats.</title>
        <authorList>
            <person name="Zhu T."/>
            <person name="Hou S."/>
            <person name="Lu X."/>
            <person name="Hess W.R."/>
        </authorList>
    </citation>
    <scope>NUCLEOTIDE SEQUENCE [LARGE SCALE GENOMIC DNA]</scope>
    <source>
        <strain evidence="1 2">NIES-592</strain>
    </source>
</reference>
<name>A0A1U7GSL2_9CYAN</name>
<evidence type="ECO:0000313" key="1">
    <source>
        <dbReference type="EMBL" id="OKH10793.1"/>
    </source>
</evidence>
<gene>
    <name evidence="1" type="ORF">NIES592_23920</name>
</gene>
<organism evidence="1 2">
    <name type="scientific">Fischerella major NIES-592</name>
    <dbReference type="NCBI Taxonomy" id="210994"/>
    <lineage>
        <taxon>Bacteria</taxon>
        <taxon>Bacillati</taxon>
        <taxon>Cyanobacteriota</taxon>
        <taxon>Cyanophyceae</taxon>
        <taxon>Nostocales</taxon>
        <taxon>Hapalosiphonaceae</taxon>
        <taxon>Fischerella</taxon>
    </lineage>
</organism>
<evidence type="ECO:0000313" key="2">
    <source>
        <dbReference type="Proteomes" id="UP000186391"/>
    </source>
</evidence>
<dbReference type="Pfam" id="PF11848">
    <property type="entry name" value="DUF3368"/>
    <property type="match status" value="1"/>
</dbReference>